<feature type="domain" description="NlpC/P60" evidence="7">
    <location>
        <begin position="291"/>
        <end position="405"/>
    </location>
</feature>
<dbReference type="GO" id="GO:0008234">
    <property type="term" value="F:cysteine-type peptidase activity"/>
    <property type="evidence" value="ECO:0007669"/>
    <property type="project" value="UniProtKB-KW"/>
</dbReference>
<evidence type="ECO:0000256" key="6">
    <source>
        <dbReference type="SAM" id="Phobius"/>
    </source>
</evidence>
<keyword evidence="9" id="KW-1185">Reference proteome</keyword>
<evidence type="ECO:0000256" key="2">
    <source>
        <dbReference type="ARBA" id="ARBA00022670"/>
    </source>
</evidence>
<evidence type="ECO:0000256" key="3">
    <source>
        <dbReference type="ARBA" id="ARBA00022801"/>
    </source>
</evidence>
<gene>
    <name evidence="8" type="ORF">F8O03_03860</name>
</gene>
<dbReference type="PANTHER" id="PTHR47053:SF1">
    <property type="entry name" value="MUREIN DD-ENDOPEPTIDASE MEPH-RELATED"/>
    <property type="match status" value="1"/>
</dbReference>
<keyword evidence="4" id="KW-0788">Thiol protease</keyword>
<dbReference type="Proteomes" id="UP000490386">
    <property type="component" value="Unassembled WGS sequence"/>
</dbReference>
<dbReference type="EMBL" id="WBJX01000001">
    <property type="protein sequence ID" value="KAB1639480.1"/>
    <property type="molecule type" value="Genomic_DNA"/>
</dbReference>
<keyword evidence="6" id="KW-0812">Transmembrane</keyword>
<proteinExistence type="inferred from homology"/>
<evidence type="ECO:0000313" key="9">
    <source>
        <dbReference type="Proteomes" id="UP000490386"/>
    </source>
</evidence>
<keyword evidence="6" id="KW-0472">Membrane</keyword>
<dbReference type="Gene3D" id="3.90.1720.10">
    <property type="entry name" value="endopeptidase domain like (from Nostoc punctiforme)"/>
    <property type="match status" value="1"/>
</dbReference>
<evidence type="ECO:0000256" key="5">
    <source>
        <dbReference type="SAM" id="MobiDB-lite"/>
    </source>
</evidence>
<evidence type="ECO:0000313" key="8">
    <source>
        <dbReference type="EMBL" id="KAB1639480.1"/>
    </source>
</evidence>
<keyword evidence="6" id="KW-1133">Transmembrane helix</keyword>
<protein>
    <submittedName>
        <fullName evidence="8">NlpC/P60 family protein</fullName>
    </submittedName>
</protein>
<dbReference type="SUPFAM" id="SSF54001">
    <property type="entry name" value="Cysteine proteinases"/>
    <property type="match status" value="1"/>
</dbReference>
<sequence length="405" mass="41421">MSYAICIAGRPRRRIPLLDLASPGNRQERDRLPGVRRWRNDLENFSNATAPLTRRQAREIERRTGQRPVATVGVAGVSAPVIEASVADITSAPSASVHDTAHIERNELGALVSVLPTTTALPQVAGDEAVETKLAEVIEIPEAFTGRSVTIRAAKPATLVARQRRRTAGGFAAAATVAAIATAGVVVPAAVADGNDSSQAQANLIGATTVETETPAAEPSATAEATEQAAAEQVSVDLVAAPEVAVDRTESSVVTFSSDQVAEVVATPEPTATADTRASTGGTTSTGGSTSGQATSASTAGQSVDSSSVSAAAMSYVGSHFGACDLLTQAAYAAVGVSLPRGVSAQAAMGTPTTNPQPGDLVVWPGEHIGIYAGNGMVIDDPGYGGRSVEYRSISWGSPYYVTLR</sequence>
<keyword evidence="2" id="KW-0645">Protease</keyword>
<dbReference type="PROSITE" id="PS51935">
    <property type="entry name" value="NLPC_P60"/>
    <property type="match status" value="1"/>
</dbReference>
<name>A0A7J5B811_9MICO</name>
<keyword evidence="3" id="KW-0378">Hydrolase</keyword>
<feature type="region of interest" description="Disordered" evidence="5">
    <location>
        <begin position="265"/>
        <end position="303"/>
    </location>
</feature>
<evidence type="ECO:0000256" key="4">
    <source>
        <dbReference type="ARBA" id="ARBA00022807"/>
    </source>
</evidence>
<reference evidence="8 9" key="1">
    <citation type="submission" date="2019-09" db="EMBL/GenBank/DDBJ databases">
        <title>Phylogeny of genus Pseudoclavibacter and closely related genus.</title>
        <authorList>
            <person name="Li Y."/>
        </authorList>
    </citation>
    <scope>NUCLEOTIDE SEQUENCE [LARGE SCALE GENOMIC DNA]</scope>
    <source>
        <strain evidence="8 9">THG-MD12</strain>
    </source>
</reference>
<dbReference type="InterPro" id="IPR000064">
    <property type="entry name" value="NLP_P60_dom"/>
</dbReference>
<comment type="similarity">
    <text evidence="1">Belongs to the peptidase C40 family.</text>
</comment>
<feature type="transmembrane region" description="Helical" evidence="6">
    <location>
        <begin position="171"/>
        <end position="191"/>
    </location>
</feature>
<dbReference type="InterPro" id="IPR038765">
    <property type="entry name" value="Papain-like_cys_pep_sf"/>
</dbReference>
<feature type="compositionally biased region" description="Low complexity" evidence="5">
    <location>
        <begin position="271"/>
        <end position="303"/>
    </location>
</feature>
<dbReference type="PANTHER" id="PTHR47053">
    <property type="entry name" value="MUREIN DD-ENDOPEPTIDASE MEPH-RELATED"/>
    <property type="match status" value="1"/>
</dbReference>
<dbReference type="OrthoDB" id="9815778at2"/>
<accession>A0A7J5B811</accession>
<dbReference type="AlphaFoldDB" id="A0A7J5B811"/>
<dbReference type="Pfam" id="PF00877">
    <property type="entry name" value="NLPC_P60"/>
    <property type="match status" value="1"/>
</dbReference>
<dbReference type="InterPro" id="IPR051202">
    <property type="entry name" value="Peptidase_C40"/>
</dbReference>
<evidence type="ECO:0000259" key="7">
    <source>
        <dbReference type="PROSITE" id="PS51935"/>
    </source>
</evidence>
<dbReference type="GO" id="GO:0006508">
    <property type="term" value="P:proteolysis"/>
    <property type="evidence" value="ECO:0007669"/>
    <property type="project" value="UniProtKB-KW"/>
</dbReference>
<organism evidence="8 9">
    <name type="scientific">Pseudoclavibacter terrae</name>
    <dbReference type="NCBI Taxonomy" id="1530195"/>
    <lineage>
        <taxon>Bacteria</taxon>
        <taxon>Bacillati</taxon>
        <taxon>Actinomycetota</taxon>
        <taxon>Actinomycetes</taxon>
        <taxon>Micrococcales</taxon>
        <taxon>Microbacteriaceae</taxon>
        <taxon>Pseudoclavibacter</taxon>
    </lineage>
</organism>
<comment type="caution">
    <text evidence="8">The sequence shown here is derived from an EMBL/GenBank/DDBJ whole genome shotgun (WGS) entry which is preliminary data.</text>
</comment>
<evidence type="ECO:0000256" key="1">
    <source>
        <dbReference type="ARBA" id="ARBA00007074"/>
    </source>
</evidence>